<dbReference type="RefSeq" id="WP_338731490.1">
    <property type="nucleotide sequence ID" value="NZ_CP136924.1"/>
</dbReference>
<sequence length="55" mass="6021">MLNSPVAEFPDSTKPKVDNEPKNKKKGIIEKVSEAISDFLSDIIPDNINIAPPTN</sequence>
<evidence type="ECO:0000313" key="2">
    <source>
        <dbReference type="EMBL" id="WXA02362.1"/>
    </source>
</evidence>
<evidence type="ECO:0000313" key="3">
    <source>
        <dbReference type="EMBL" id="WXA12476.1"/>
    </source>
</evidence>
<evidence type="ECO:0000313" key="4">
    <source>
        <dbReference type="Proteomes" id="UP001368318"/>
    </source>
</evidence>
<gene>
    <name evidence="3" type="ORF">R3L15_10115</name>
    <name evidence="2" type="ORF">R3L16_11470</name>
</gene>
<keyword evidence="4" id="KW-1185">Reference proteome</keyword>
<dbReference type="EMBL" id="CP136924">
    <property type="protein sequence ID" value="WXA02362.1"/>
    <property type="molecule type" value="Genomic_DNA"/>
</dbReference>
<feature type="compositionally biased region" description="Basic and acidic residues" evidence="1">
    <location>
        <begin position="11"/>
        <end position="25"/>
    </location>
</feature>
<dbReference type="KEGG" id="mcaa:R3L15_10115"/>
<dbReference type="EMBL" id="CP136925">
    <property type="protein sequence ID" value="WXA12476.1"/>
    <property type="molecule type" value="Genomic_DNA"/>
</dbReference>
<dbReference type="Proteomes" id="UP001368318">
    <property type="component" value="Chromosome"/>
</dbReference>
<protein>
    <submittedName>
        <fullName evidence="3">Uncharacterized protein</fullName>
    </submittedName>
</protein>
<organism evidence="3">
    <name type="scientific">Mangrovimonas cancribranchiae</name>
    <dbReference type="NCBI Taxonomy" id="3080055"/>
    <lineage>
        <taxon>Bacteria</taxon>
        <taxon>Pseudomonadati</taxon>
        <taxon>Bacteroidota</taxon>
        <taxon>Flavobacteriia</taxon>
        <taxon>Flavobacteriales</taxon>
        <taxon>Flavobacteriaceae</taxon>
        <taxon>Mangrovimonas</taxon>
    </lineage>
</organism>
<feature type="region of interest" description="Disordered" evidence="1">
    <location>
        <begin position="1"/>
        <end position="25"/>
    </location>
</feature>
<accession>A0AAU6P4M9</accession>
<proteinExistence type="predicted"/>
<name>A0AAU6P4M9_9FLAO</name>
<evidence type="ECO:0000256" key="1">
    <source>
        <dbReference type="SAM" id="MobiDB-lite"/>
    </source>
</evidence>
<reference evidence="3 4" key="1">
    <citation type="submission" date="2023-10" db="EMBL/GenBank/DDBJ databases">
        <title>Culture-based analysis of two novel bacteria associated with mangrove crab gills.</title>
        <authorList>
            <person name="Yang X."/>
            <person name="Garuglieri E."/>
            <person name="Van Goethem M.W."/>
            <person name="Fusi M."/>
            <person name="Marasco R."/>
            <person name="Daffonchio D.G."/>
        </authorList>
    </citation>
    <scope>NUCLEOTIDE SEQUENCE</scope>
    <source>
        <strain evidence="3">UG2-1</strain>
        <strain evidence="2">UG2-2</strain>
        <strain evidence="4">UG2_2</strain>
    </source>
</reference>
<dbReference type="AlphaFoldDB" id="A0AAU6P4M9"/>